<comment type="caution">
    <text evidence="1">The sequence shown here is derived from an EMBL/GenBank/DDBJ whole genome shotgun (WGS) entry which is preliminary data.</text>
</comment>
<evidence type="ECO:0000313" key="2">
    <source>
        <dbReference type="Proteomes" id="UP000187209"/>
    </source>
</evidence>
<dbReference type="EMBL" id="MPUH01000387">
    <property type="protein sequence ID" value="OMJ81248.1"/>
    <property type="molecule type" value="Genomic_DNA"/>
</dbReference>
<proteinExistence type="predicted"/>
<accession>A0A1R2BWT0</accession>
<gene>
    <name evidence="1" type="ORF">SteCoe_18303</name>
</gene>
<evidence type="ECO:0000313" key="1">
    <source>
        <dbReference type="EMBL" id="OMJ81248.1"/>
    </source>
</evidence>
<reference evidence="1 2" key="1">
    <citation type="submission" date="2016-11" db="EMBL/GenBank/DDBJ databases">
        <title>The macronuclear genome of Stentor coeruleus: a giant cell with tiny introns.</title>
        <authorList>
            <person name="Slabodnick M."/>
            <person name="Ruby J.G."/>
            <person name="Reiff S.B."/>
            <person name="Swart E.C."/>
            <person name="Gosai S."/>
            <person name="Prabakaran S."/>
            <person name="Witkowska E."/>
            <person name="Larue G.E."/>
            <person name="Fisher S."/>
            <person name="Freeman R.M."/>
            <person name="Gunawardena J."/>
            <person name="Chu W."/>
            <person name="Stover N.A."/>
            <person name="Gregory B.D."/>
            <person name="Nowacki M."/>
            <person name="Derisi J."/>
            <person name="Roy S.W."/>
            <person name="Marshall W.F."/>
            <person name="Sood P."/>
        </authorList>
    </citation>
    <scope>NUCLEOTIDE SEQUENCE [LARGE SCALE GENOMIC DNA]</scope>
    <source>
        <strain evidence="1">WM001</strain>
    </source>
</reference>
<keyword evidence="2" id="KW-1185">Reference proteome</keyword>
<dbReference type="Proteomes" id="UP000187209">
    <property type="component" value="Unassembled WGS sequence"/>
</dbReference>
<organism evidence="1 2">
    <name type="scientific">Stentor coeruleus</name>
    <dbReference type="NCBI Taxonomy" id="5963"/>
    <lineage>
        <taxon>Eukaryota</taxon>
        <taxon>Sar</taxon>
        <taxon>Alveolata</taxon>
        <taxon>Ciliophora</taxon>
        <taxon>Postciliodesmatophora</taxon>
        <taxon>Heterotrichea</taxon>
        <taxon>Heterotrichida</taxon>
        <taxon>Stentoridae</taxon>
        <taxon>Stentor</taxon>
    </lineage>
</organism>
<sequence length="74" mass="9184">MDWAWNSNGKRYKIFIAEDTKRKRLQTTDIIMEDDSIKHIIRMQKYQIRIEREIALYKQQMRQNDYLQCCKRQG</sequence>
<dbReference type="AlphaFoldDB" id="A0A1R2BWT0"/>
<name>A0A1R2BWT0_9CILI</name>
<protein>
    <submittedName>
        <fullName evidence="1">Uncharacterized protein</fullName>
    </submittedName>
</protein>